<keyword evidence="6" id="KW-0472">Membrane</keyword>
<keyword evidence="12" id="KW-1185">Reference proteome</keyword>
<dbReference type="SUPFAM" id="SSF56487">
    <property type="entry name" value="SRCR-like"/>
    <property type="match status" value="2"/>
</dbReference>
<feature type="domain" description="SRCR" evidence="10">
    <location>
        <begin position="991"/>
        <end position="1094"/>
    </location>
</feature>
<dbReference type="FunFam" id="3.10.250.10:FF:000016">
    <property type="entry name" value="Scavenger receptor cysteine-rich protein type 12"/>
    <property type="match status" value="1"/>
</dbReference>
<dbReference type="InterPro" id="IPR012334">
    <property type="entry name" value="Pectin_lyas_fold"/>
</dbReference>
<keyword evidence="3" id="KW-0732">Signal</keyword>
<dbReference type="OrthoDB" id="6515149at2759"/>
<dbReference type="GO" id="GO:0045217">
    <property type="term" value="P:cell-cell junction maintenance"/>
    <property type="evidence" value="ECO:0007669"/>
    <property type="project" value="TreeGrafter"/>
</dbReference>
<keyword evidence="5" id="KW-1133">Transmembrane helix</keyword>
<dbReference type="GO" id="GO:0016020">
    <property type="term" value="C:membrane"/>
    <property type="evidence" value="ECO:0007669"/>
    <property type="project" value="UniProtKB-SubCell"/>
</dbReference>
<evidence type="ECO:0000256" key="3">
    <source>
        <dbReference type="ARBA" id="ARBA00022729"/>
    </source>
</evidence>
<dbReference type="PROSITE" id="PS50287">
    <property type="entry name" value="SRCR_2"/>
    <property type="match status" value="2"/>
</dbReference>
<dbReference type="SMART" id="SM00202">
    <property type="entry name" value="SR"/>
    <property type="match status" value="2"/>
</dbReference>
<evidence type="ECO:0000313" key="12">
    <source>
        <dbReference type="Proteomes" id="UP000288716"/>
    </source>
</evidence>
<comment type="caution">
    <text evidence="11">The sequence shown here is derived from an EMBL/GenBank/DDBJ whole genome shotgun (WGS) entry which is preliminary data.</text>
</comment>
<feature type="disulfide bond" evidence="9">
    <location>
        <begin position="1061"/>
        <end position="1071"/>
    </location>
</feature>
<dbReference type="PANTHER" id="PTHR47653">
    <property type="entry name" value="PROTEIN BARK BEETLE"/>
    <property type="match status" value="1"/>
</dbReference>
<dbReference type="InterPro" id="IPR006626">
    <property type="entry name" value="PbH1"/>
</dbReference>
<dbReference type="EMBL" id="NCKV01002381">
    <property type="protein sequence ID" value="RWS26925.1"/>
    <property type="molecule type" value="Genomic_DNA"/>
</dbReference>
<keyword evidence="4" id="KW-0677">Repeat</keyword>
<organism evidence="11 12">
    <name type="scientific">Leptotrombidium deliense</name>
    <dbReference type="NCBI Taxonomy" id="299467"/>
    <lineage>
        <taxon>Eukaryota</taxon>
        <taxon>Metazoa</taxon>
        <taxon>Ecdysozoa</taxon>
        <taxon>Arthropoda</taxon>
        <taxon>Chelicerata</taxon>
        <taxon>Arachnida</taxon>
        <taxon>Acari</taxon>
        <taxon>Acariformes</taxon>
        <taxon>Trombidiformes</taxon>
        <taxon>Prostigmata</taxon>
        <taxon>Anystina</taxon>
        <taxon>Parasitengona</taxon>
        <taxon>Trombiculoidea</taxon>
        <taxon>Trombiculidae</taxon>
        <taxon>Leptotrombidium</taxon>
    </lineage>
</organism>
<dbReference type="Pfam" id="PF00530">
    <property type="entry name" value="SRCR"/>
    <property type="match status" value="2"/>
</dbReference>
<feature type="non-terminal residue" evidence="11">
    <location>
        <position position="1288"/>
    </location>
</feature>
<dbReference type="Gene3D" id="3.10.250.10">
    <property type="entry name" value="SRCR-like domain"/>
    <property type="match status" value="2"/>
</dbReference>
<name>A0A443SHG7_9ACAR</name>
<comment type="caution">
    <text evidence="9">Lacks conserved residue(s) required for the propagation of feature annotation.</text>
</comment>
<evidence type="ECO:0000256" key="5">
    <source>
        <dbReference type="ARBA" id="ARBA00022989"/>
    </source>
</evidence>
<evidence type="ECO:0000313" key="11">
    <source>
        <dbReference type="EMBL" id="RWS26925.1"/>
    </source>
</evidence>
<evidence type="ECO:0000259" key="10">
    <source>
        <dbReference type="PROSITE" id="PS50287"/>
    </source>
</evidence>
<reference evidence="11 12" key="1">
    <citation type="journal article" date="2018" name="Gigascience">
        <title>Genomes of trombidid mites reveal novel predicted allergens and laterally-transferred genes associated with secondary metabolism.</title>
        <authorList>
            <person name="Dong X."/>
            <person name="Chaisiri K."/>
            <person name="Xia D."/>
            <person name="Armstrong S.D."/>
            <person name="Fang Y."/>
            <person name="Donnelly M.J."/>
            <person name="Kadowaki T."/>
            <person name="McGarry J.W."/>
            <person name="Darby A.C."/>
            <person name="Makepeace B.L."/>
        </authorList>
    </citation>
    <scope>NUCLEOTIDE SEQUENCE [LARGE SCALE GENOMIC DNA]</scope>
    <source>
        <strain evidence="11">UoL-UT</strain>
    </source>
</reference>
<evidence type="ECO:0000256" key="6">
    <source>
        <dbReference type="ARBA" id="ARBA00023136"/>
    </source>
</evidence>
<dbReference type="PRINTS" id="PR00258">
    <property type="entry name" value="SPERACTRCPTR"/>
</dbReference>
<accession>A0A443SHG7</accession>
<feature type="domain" description="SRCR" evidence="10">
    <location>
        <begin position="104"/>
        <end position="208"/>
    </location>
</feature>
<protein>
    <recommendedName>
        <fullName evidence="10">SRCR domain-containing protein</fullName>
    </recommendedName>
</protein>
<sequence>MARCAKTLEHQQPFIGGHINSLFTLTANTDFYVNEDVVIAKNGRLVIEEGVNVYFSPQTGITVYGALYANASGKAKISFSRLHGSAAKYNSYNLIPSVTSWPDVRLVDGSNPAEGRLQIRVNNQWHSVCTNSKNWTETDIRVACHQMGFETGVWYQWFKKYNDTKQLMLENANCTGEESVIEQCSNWNKRQIGSGICDYHLDIGIKCSKILRPKRDYWSGIRFIDAKYNQVYIDALKGKMKKKVSESVFDNVLITFAGESNNGEGVAAISSVGVPPQLKNVEVKWSAFNGIDILYPTDPVLIENSSFIENRGHGIFVNTSLGDVNLNKVLVENNGADGVYYTRHQDSEIGSDFCPFTDLGETQVYPVRLTHEQSRFSESRQKCCKLFQLPTYNINPDAQLTAHFPYMMSEEFWGEEKDRGRSYDGFIEVYDGYFAKPVAKFHVKNDTFPQSITSQNKRLEICYTPAVLKRVLFTVVIVANIGRSYDLNVTQSNIVNNNGRGIFVESQRSGVVVNRTTVSNHSYVAGVHLLYGSGDIIVNNSDIINNIGDGLNISLSGGYKHIDRSVISRNTNRGIAIWFNESREQVSFNYTSRVSYSLVSENGGIGLLMGNNCLSDSYWNVSMNNFSGNEGDSIVFLSCWDKEDAVPTNLLITHNTFMGSKRLALHISPAFNIKSALIEHNTFRLHSRGVIYINNYDAVLDDFAFENVETDIVVRDNYFAENSGLFVANIGLNEESKKQHLLFAKNILINNSIREAYPKLNPRSRVAAVVAISSSNCIVIRNNLLNPDSKFELGTHLEEHSKIINASFNYFGAISKNGNTREIYERIFDRKNRYNLAQIEFLQYRTEESAFDTFHLLSEDKERDKFIPLQNGFELGGEVVGIVELPSGTYSVKKDLFVRPGSKLILNGNSVFNFDHSIGLMVQGHLLLKTESQKILFTGSGLVGDATYPVKVLPNPSQRNVTLTNRLKNTTTSTTKTPRVKRVASYASSFLRLSNGTEGKIEVRYGNEWGSVCSYGFDMVDAAVVCQQLGFVLNEKDWLLEKSQFVPSSSTRNVILSNVQCTKIDTNIAECKAENRVLRDFDNSCPSEVGIRCYQPSWSGLRMGMVAEATELHNIEIEKAGLLDFSTHLFKPGLQIDFNRHKVTNVSVHGNHDGGIGIIYNDVLKNKDDLVILNSHIIANTNNGIVTRSQGIKITECHLYSNRGSAIHYEPMTSAFEQRDLVSWIVPHDEKYLVKIPSHFGSSKQRKLYLDPSAQNYWYLIIEKSPKPNSFEIFNISTQTGYGIGVMV</sequence>
<dbReference type="PANTHER" id="PTHR47653:SF1">
    <property type="entry name" value="DELETED IN MALIGNANT BRAIN TUMORS 1 PROTEIN"/>
    <property type="match status" value="1"/>
</dbReference>
<dbReference type="VEuPathDB" id="VectorBase:LDEU005114"/>
<dbReference type="SMART" id="SM00710">
    <property type="entry name" value="PbH1"/>
    <property type="match status" value="14"/>
</dbReference>
<dbReference type="STRING" id="299467.A0A443SHG7"/>
<feature type="disulfide bond" evidence="9">
    <location>
        <begin position="174"/>
        <end position="184"/>
    </location>
</feature>
<evidence type="ECO:0000256" key="2">
    <source>
        <dbReference type="ARBA" id="ARBA00022692"/>
    </source>
</evidence>
<keyword evidence="7 9" id="KW-1015">Disulfide bond</keyword>
<evidence type="ECO:0000256" key="1">
    <source>
        <dbReference type="ARBA" id="ARBA00004167"/>
    </source>
</evidence>
<evidence type="ECO:0000256" key="7">
    <source>
        <dbReference type="ARBA" id="ARBA00023157"/>
    </source>
</evidence>
<evidence type="ECO:0000256" key="4">
    <source>
        <dbReference type="ARBA" id="ARBA00022737"/>
    </source>
</evidence>
<evidence type="ECO:0000256" key="8">
    <source>
        <dbReference type="ARBA" id="ARBA00023180"/>
    </source>
</evidence>
<proteinExistence type="predicted"/>
<dbReference type="Proteomes" id="UP000288716">
    <property type="component" value="Unassembled WGS sequence"/>
</dbReference>
<gene>
    <name evidence="11" type="ORF">B4U80_09870</name>
</gene>
<keyword evidence="8" id="KW-0325">Glycoprotein</keyword>
<dbReference type="InterPro" id="IPR036772">
    <property type="entry name" value="SRCR-like_dom_sf"/>
</dbReference>
<dbReference type="Gene3D" id="2.160.20.10">
    <property type="entry name" value="Single-stranded right-handed beta-helix, Pectin lyase-like"/>
    <property type="match status" value="2"/>
</dbReference>
<dbReference type="InterPro" id="IPR053243">
    <property type="entry name" value="SJ_maturation_regulator"/>
</dbReference>
<dbReference type="InterPro" id="IPR011050">
    <property type="entry name" value="Pectin_lyase_fold/virulence"/>
</dbReference>
<dbReference type="InterPro" id="IPR001190">
    <property type="entry name" value="SRCR"/>
</dbReference>
<keyword evidence="2" id="KW-0812">Transmembrane</keyword>
<comment type="subcellular location">
    <subcellularLocation>
        <location evidence="1">Membrane</location>
        <topology evidence="1">Single-pass membrane protein</topology>
    </subcellularLocation>
</comment>
<evidence type="ECO:0000256" key="9">
    <source>
        <dbReference type="PROSITE-ProRule" id="PRU00196"/>
    </source>
</evidence>
<dbReference type="SUPFAM" id="SSF51126">
    <property type="entry name" value="Pectin lyase-like"/>
    <property type="match status" value="2"/>
</dbReference>